<dbReference type="Proteomes" id="UP000285478">
    <property type="component" value="Chromosome"/>
</dbReference>
<organism evidence="2 3">
    <name type="scientific">Hydrogenovibrio thermophilus</name>
    <dbReference type="NCBI Taxonomy" id="265883"/>
    <lineage>
        <taxon>Bacteria</taxon>
        <taxon>Pseudomonadati</taxon>
        <taxon>Pseudomonadota</taxon>
        <taxon>Gammaproteobacteria</taxon>
        <taxon>Thiotrichales</taxon>
        <taxon>Piscirickettsiaceae</taxon>
        <taxon>Hydrogenovibrio</taxon>
    </lineage>
</organism>
<evidence type="ECO:0000313" key="2">
    <source>
        <dbReference type="EMBL" id="QAB14221.1"/>
    </source>
</evidence>
<evidence type="ECO:0000256" key="1">
    <source>
        <dbReference type="SAM" id="SignalP"/>
    </source>
</evidence>
<dbReference type="KEGG" id="htr:EPV75_00310"/>
<gene>
    <name evidence="2" type="ORF">EPV75_00310</name>
</gene>
<name>A0A410H169_9GAMM</name>
<dbReference type="InterPro" id="IPR023614">
    <property type="entry name" value="Porin_dom_sf"/>
</dbReference>
<accession>A0A410H169</accession>
<proteinExistence type="predicted"/>
<feature type="signal peptide" evidence="1">
    <location>
        <begin position="1"/>
        <end position="32"/>
    </location>
</feature>
<dbReference type="RefSeq" id="WP_128384075.1">
    <property type="nucleotide sequence ID" value="NZ_CP035033.1"/>
</dbReference>
<keyword evidence="1" id="KW-0732">Signal</keyword>
<evidence type="ECO:0008006" key="4">
    <source>
        <dbReference type="Google" id="ProtNLM"/>
    </source>
</evidence>
<dbReference type="Gene3D" id="2.40.160.10">
    <property type="entry name" value="Porin"/>
    <property type="match status" value="1"/>
</dbReference>
<sequence>MKKTVLSRSIQSILASSAIAVSSMAVSQTAQADQFTDALTGGKVNVDVRVRYEGVEQTGKKDATAITERTRIGYTTGDLYGFNGMVEMSGTESLGSRKDYFVGAGPGAGGDSNRAVILDPTITVLNQAWVGYKYKETAAKVGQQRIIFDNRFLGNVGWRQTEQVYTAASLKTKAIPYTEIDYAYLMNVRNPVGVNQTMTSNAIQAKFTGIPFGTITGYGYLLDYDLQNLTDSETYGARFAGKAKMTDTLKLFYHAEYATQGKYANTKGDVGGDYTRFELGVGVGPAKILAGQEKLGGDGKSSFQTPLGTVHSFNGWADMFIGPAGGTPINGLVDNYLSVSGKALGLKLAAIYHDFSADTGGDDYGSEYDLLVAKKFAKIYTVGVKYANYTAKDSSANNNLVDTTKLWVWGEVKF</sequence>
<protein>
    <recommendedName>
        <fullName evidence="4">Alginate export domain-containing protein</fullName>
    </recommendedName>
</protein>
<dbReference type="EMBL" id="CP035033">
    <property type="protein sequence ID" value="QAB14221.1"/>
    <property type="molecule type" value="Genomic_DNA"/>
</dbReference>
<keyword evidence="3" id="KW-1185">Reference proteome</keyword>
<reference evidence="2 3" key="1">
    <citation type="journal article" date="2018" name="Environ. Microbiol.">
        <title>Genomes of ubiquitous marine and hypersaline Hydrogenovibrio, Thiomicrorhabdus and Thiomicrospira spp. encode a diversity of mechanisms to sustain chemolithoautotrophy in heterogeneous environments.</title>
        <authorList>
            <person name="Scott K.M."/>
            <person name="Williams J."/>
            <person name="Porter C.M.B."/>
            <person name="Russel S."/>
            <person name="Harmer T.L."/>
            <person name="Paul J.H."/>
            <person name="Antonen K.M."/>
            <person name="Bridges M.K."/>
            <person name="Camper G.J."/>
            <person name="Campla C.K."/>
            <person name="Casella L.G."/>
            <person name="Chase E."/>
            <person name="Conrad J.W."/>
            <person name="Cruz M.C."/>
            <person name="Dunlap D.S."/>
            <person name="Duran L."/>
            <person name="Fahsbender E.M."/>
            <person name="Goldsmith D.B."/>
            <person name="Keeley R.F."/>
            <person name="Kondoff M.R."/>
            <person name="Kussy B.I."/>
            <person name="Lane M.K."/>
            <person name="Lawler S."/>
            <person name="Leigh B.A."/>
            <person name="Lewis C."/>
            <person name="Lostal L.M."/>
            <person name="Marking D."/>
            <person name="Mancera P.A."/>
            <person name="McClenthan E.C."/>
            <person name="McIntyre E.A."/>
            <person name="Mine J.A."/>
            <person name="Modi S."/>
            <person name="Moore B.D."/>
            <person name="Morgan W.A."/>
            <person name="Nelson K.M."/>
            <person name="Nguyen K.N."/>
            <person name="Ogburn N."/>
            <person name="Parrino D.G."/>
            <person name="Pedapudi A.D."/>
            <person name="Pelham R.P."/>
            <person name="Preece A.M."/>
            <person name="Rampersad E.A."/>
            <person name="Richardson J.C."/>
            <person name="Rodgers C.M."/>
            <person name="Schaffer B.L."/>
            <person name="Sheridan N.E."/>
            <person name="Solone M.R."/>
            <person name="Staley Z.R."/>
            <person name="Tabuchi M."/>
            <person name="Waide R.J."/>
            <person name="Wanjugi P.W."/>
            <person name="Young S."/>
            <person name="Clum A."/>
            <person name="Daum C."/>
            <person name="Huntemann M."/>
            <person name="Ivanova N."/>
            <person name="Kyrpides N."/>
            <person name="Mikhailova N."/>
            <person name="Palaniappan K."/>
            <person name="Pillay M."/>
            <person name="Reddy T.B.K."/>
            <person name="Shapiro N."/>
            <person name="Stamatis D."/>
            <person name="Varghese N."/>
            <person name="Woyke T."/>
            <person name="Boden R."/>
            <person name="Freyermuth S.K."/>
            <person name="Kerfeld C.A."/>
        </authorList>
    </citation>
    <scope>NUCLEOTIDE SEQUENCE [LARGE SCALE GENOMIC DNA]</scope>
    <source>
        <strain evidence="2 3">JR-2</strain>
    </source>
</reference>
<evidence type="ECO:0000313" key="3">
    <source>
        <dbReference type="Proteomes" id="UP000285478"/>
    </source>
</evidence>
<dbReference type="AlphaFoldDB" id="A0A410H169"/>
<feature type="chain" id="PRO_5019034940" description="Alginate export domain-containing protein" evidence="1">
    <location>
        <begin position="33"/>
        <end position="414"/>
    </location>
</feature>